<comment type="caution">
    <text evidence="3">The sequence shown here is derived from an EMBL/GenBank/DDBJ whole genome shotgun (WGS) entry which is preliminary data.</text>
</comment>
<proteinExistence type="predicted"/>
<keyword evidence="1" id="KW-0732">Signal</keyword>
<accession>A0A4R6RJS1</accession>
<sequence length="435" mass="47694">MARVVVIGAGAMGLAAAHHAATLGHRVVVLEAGAKAGGMAAHFDLAGLSIERYYHFVCKSDRPTFELMAELGIADRMRWRATSMGYFTGGRLHRWGDPLALLRFPGLTAIEKLRYGLWALVCTRRDTWPALEHDSARRWIERWCGPSVYDKLWRNLFDLKFHDRADDISAAWIWTRIRRVGRSRRSPMQEELGYVEDGSETLVDALARAIEAAGGEIRLGEPALRVVTDGAAVEGVETRHGFHPADAVISTVPTPLVPALVPDLPAAWKARYEAIENIGVVCVVLKLKRSVSPHFWVNVVVPDLPIAGVIEFSNLRPTAETVVYVPYYMPPTHPLWARPDAAFVAEAVDCLRRINGAVGAGDVIAAEVGRLHHAQPVCPPGFAATIPPVETPIAGLQIADTCFYYPEDRGIAESVRLGRQMARAVADAPSERSGR</sequence>
<dbReference type="Gene3D" id="1.10.3110.10">
    <property type="entry name" value="protoporphyrinogen ix oxidase, domain 3"/>
    <property type="match status" value="1"/>
</dbReference>
<dbReference type="PANTHER" id="PTHR42923:SF46">
    <property type="entry name" value="AMINE OXIDASE"/>
    <property type="match status" value="1"/>
</dbReference>
<keyword evidence="4" id="KW-1185">Reference proteome</keyword>
<evidence type="ECO:0000313" key="4">
    <source>
        <dbReference type="Proteomes" id="UP000294547"/>
    </source>
</evidence>
<feature type="chain" id="PRO_5020579138" evidence="1">
    <location>
        <begin position="21"/>
        <end position="435"/>
    </location>
</feature>
<dbReference type="GO" id="GO:0016491">
    <property type="term" value="F:oxidoreductase activity"/>
    <property type="evidence" value="ECO:0007669"/>
    <property type="project" value="InterPro"/>
</dbReference>
<organism evidence="3 4">
    <name type="scientific">Oharaeibacter diazotrophicus</name>
    <dbReference type="NCBI Taxonomy" id="1920512"/>
    <lineage>
        <taxon>Bacteria</taxon>
        <taxon>Pseudomonadati</taxon>
        <taxon>Pseudomonadota</taxon>
        <taxon>Alphaproteobacteria</taxon>
        <taxon>Hyphomicrobiales</taxon>
        <taxon>Pleomorphomonadaceae</taxon>
        <taxon>Oharaeibacter</taxon>
    </lineage>
</organism>
<gene>
    <name evidence="3" type="ORF">EDD54_0703</name>
</gene>
<dbReference type="SUPFAM" id="SSF51905">
    <property type="entry name" value="FAD/NAD(P)-binding domain"/>
    <property type="match status" value="1"/>
</dbReference>
<dbReference type="AlphaFoldDB" id="A0A4R6RJS1"/>
<dbReference type="PANTHER" id="PTHR42923">
    <property type="entry name" value="PROTOPORPHYRINOGEN OXIDASE"/>
    <property type="match status" value="1"/>
</dbReference>
<evidence type="ECO:0000256" key="1">
    <source>
        <dbReference type="SAM" id="SignalP"/>
    </source>
</evidence>
<dbReference type="Pfam" id="PF01593">
    <property type="entry name" value="Amino_oxidase"/>
    <property type="match status" value="1"/>
</dbReference>
<dbReference type="InterPro" id="IPR036188">
    <property type="entry name" value="FAD/NAD-bd_sf"/>
</dbReference>
<evidence type="ECO:0000259" key="2">
    <source>
        <dbReference type="Pfam" id="PF01593"/>
    </source>
</evidence>
<name>A0A4R6RJS1_9HYPH</name>
<dbReference type="EMBL" id="SNXY01000006">
    <property type="protein sequence ID" value="TDP86819.1"/>
    <property type="molecule type" value="Genomic_DNA"/>
</dbReference>
<dbReference type="InterPro" id="IPR002937">
    <property type="entry name" value="Amino_oxidase"/>
</dbReference>
<dbReference type="RefSeq" id="WP_126536534.1">
    <property type="nucleotide sequence ID" value="NZ_BSPM01000008.1"/>
</dbReference>
<dbReference type="InterPro" id="IPR050464">
    <property type="entry name" value="Zeta_carotene_desat/Oxidored"/>
</dbReference>
<dbReference type="Gene3D" id="3.90.660.20">
    <property type="entry name" value="Protoporphyrinogen oxidase, mitochondrial, domain 2"/>
    <property type="match status" value="1"/>
</dbReference>
<dbReference type="OrthoDB" id="9803192at2"/>
<dbReference type="Proteomes" id="UP000294547">
    <property type="component" value="Unassembled WGS sequence"/>
</dbReference>
<protein>
    <submittedName>
        <fullName evidence="3">UDP-galactopyranose mutase</fullName>
    </submittedName>
</protein>
<dbReference type="NCBIfam" id="NF005560">
    <property type="entry name" value="PRK07233.1"/>
    <property type="match status" value="1"/>
</dbReference>
<feature type="domain" description="Amine oxidase" evidence="2">
    <location>
        <begin position="13"/>
        <end position="362"/>
    </location>
</feature>
<feature type="signal peptide" evidence="1">
    <location>
        <begin position="1"/>
        <end position="20"/>
    </location>
</feature>
<evidence type="ECO:0000313" key="3">
    <source>
        <dbReference type="EMBL" id="TDP86819.1"/>
    </source>
</evidence>
<reference evidence="3 4" key="1">
    <citation type="submission" date="2019-03" db="EMBL/GenBank/DDBJ databases">
        <title>Genomic Encyclopedia of Type Strains, Phase IV (KMG-IV): sequencing the most valuable type-strain genomes for metagenomic binning, comparative biology and taxonomic classification.</title>
        <authorList>
            <person name="Goeker M."/>
        </authorList>
    </citation>
    <scope>NUCLEOTIDE SEQUENCE [LARGE SCALE GENOMIC DNA]</scope>
    <source>
        <strain evidence="3 4">DSM 102969</strain>
    </source>
</reference>
<dbReference type="Gene3D" id="3.50.50.60">
    <property type="entry name" value="FAD/NAD(P)-binding domain"/>
    <property type="match status" value="2"/>
</dbReference>